<evidence type="ECO:0000256" key="4">
    <source>
        <dbReference type="ARBA" id="ARBA00022737"/>
    </source>
</evidence>
<proteinExistence type="predicted"/>
<feature type="non-terminal residue" evidence="11">
    <location>
        <position position="186"/>
    </location>
</feature>
<dbReference type="InterPro" id="IPR011001">
    <property type="entry name" value="Saposin-like"/>
</dbReference>
<dbReference type="InterPro" id="IPR051428">
    <property type="entry name" value="Sphingo_Act-Surfact_Prot"/>
</dbReference>
<dbReference type="GO" id="GO:0005764">
    <property type="term" value="C:lysosome"/>
    <property type="evidence" value="ECO:0007669"/>
    <property type="project" value="InterPro"/>
</dbReference>
<dbReference type="PANTHER" id="PTHR11480:SF68">
    <property type="entry name" value="SAPOSIN B DOMAIN-CONTAINING PROTEIN-RELATED"/>
    <property type="match status" value="1"/>
</dbReference>
<evidence type="ECO:0000256" key="7">
    <source>
        <dbReference type="ARBA" id="ARBA00037221"/>
    </source>
</evidence>
<dbReference type="eggNOG" id="KOG1340">
    <property type="taxonomic scope" value="Eukaryota"/>
</dbReference>
<dbReference type="InterPro" id="IPR008139">
    <property type="entry name" value="SaposinB_dom"/>
</dbReference>
<dbReference type="EMBL" id="GL870960">
    <property type="protein sequence ID" value="EGC39303.1"/>
    <property type="molecule type" value="Genomic_DNA"/>
</dbReference>
<dbReference type="FunFam" id="1.10.225.10:FF:000008">
    <property type="entry name" value="Pulmonary surfactant-associated protein B"/>
    <property type="match status" value="1"/>
</dbReference>
<dbReference type="PANTHER" id="PTHR11480">
    <property type="entry name" value="SAPOSIN-RELATED"/>
    <property type="match status" value="1"/>
</dbReference>
<dbReference type="SUPFAM" id="SSF47862">
    <property type="entry name" value="Saposin"/>
    <property type="match status" value="2"/>
</dbReference>
<keyword evidence="4" id="KW-0677">Repeat</keyword>
<dbReference type="AlphaFoldDB" id="F0Z9U9"/>
<comment type="function">
    <text evidence="7">Pulmonary surfactant-associated proteins promote alveolar stability by lowering the surface tension at the air-liquid interface in the peripheral air spaces. SP-B increases the collapse pressure of palmitic acid to nearly 70 millinewtons per meter.</text>
</comment>
<dbReference type="InterPro" id="IPR007856">
    <property type="entry name" value="SapB_1"/>
</dbReference>
<dbReference type="Pfam" id="PF03489">
    <property type="entry name" value="SapB_2"/>
    <property type="match status" value="1"/>
</dbReference>
<dbReference type="GeneID" id="10510086"/>
<evidence type="ECO:0000256" key="1">
    <source>
        <dbReference type="ARBA" id="ARBA00004239"/>
    </source>
</evidence>
<name>F0Z9U9_DICPU</name>
<dbReference type="FunCoup" id="F0Z9U9">
    <property type="interactions" value="8"/>
</dbReference>
<keyword evidence="12" id="KW-1185">Reference proteome</keyword>
<dbReference type="GO" id="GO:0006665">
    <property type="term" value="P:sphingolipid metabolic process"/>
    <property type="evidence" value="ECO:0007669"/>
    <property type="project" value="InterPro"/>
</dbReference>
<dbReference type="InParanoid" id="F0Z9U9"/>
<dbReference type="OMA" id="GMCHRAI"/>
<protein>
    <recommendedName>
        <fullName evidence="8">Pulmonary surfactant-associated protein B</fullName>
    </recommendedName>
    <alternativeName>
        <fullName evidence="9">Pulmonary surfactant-associated proteolipid SPL(Phe)</fullName>
    </alternativeName>
</protein>
<dbReference type="STRING" id="5786.F0Z9U9"/>
<dbReference type="Gene3D" id="1.10.225.10">
    <property type="entry name" value="Saposin-like"/>
    <property type="match status" value="2"/>
</dbReference>
<keyword evidence="5" id="KW-1015">Disulfide bond</keyword>
<dbReference type="RefSeq" id="XP_003284207.1">
    <property type="nucleotide sequence ID" value="XM_003284159.1"/>
</dbReference>
<feature type="domain" description="Saposin B-type" evidence="10">
    <location>
        <begin position="102"/>
        <end position="182"/>
    </location>
</feature>
<dbReference type="Pfam" id="PF05184">
    <property type="entry name" value="SapB_1"/>
    <property type="match status" value="2"/>
</dbReference>
<dbReference type="KEGG" id="dpp:DICPUDRAFT_21681"/>
<keyword evidence="6" id="KW-0325">Glycoprotein</keyword>
<dbReference type="OrthoDB" id="19956at2759"/>
<dbReference type="InterPro" id="IPR008373">
    <property type="entry name" value="Saposin"/>
</dbReference>
<dbReference type="GO" id="GO:0005615">
    <property type="term" value="C:extracellular space"/>
    <property type="evidence" value="ECO:0000318"/>
    <property type="project" value="GO_Central"/>
</dbReference>
<evidence type="ECO:0000256" key="2">
    <source>
        <dbReference type="ARBA" id="ARBA00022525"/>
    </source>
</evidence>
<keyword evidence="3" id="KW-0732">Signal</keyword>
<dbReference type="SMART" id="SM00741">
    <property type="entry name" value="SapB"/>
    <property type="match status" value="2"/>
</dbReference>
<comment type="subcellular location">
    <subcellularLocation>
        <location evidence="1">Secreted</location>
        <location evidence="1">Extracellular space</location>
    </subcellularLocation>
</comment>
<accession>F0Z9U9</accession>
<evidence type="ECO:0000256" key="8">
    <source>
        <dbReference type="ARBA" id="ARBA00041094"/>
    </source>
</evidence>
<dbReference type="VEuPathDB" id="AmoebaDB:DICPUDRAFT_21681"/>
<evidence type="ECO:0000256" key="3">
    <source>
        <dbReference type="ARBA" id="ARBA00022729"/>
    </source>
</evidence>
<reference evidence="12" key="1">
    <citation type="journal article" date="2011" name="Genome Biol.">
        <title>Comparative genomics of the social amoebae Dictyostelium discoideum and Dictyostelium purpureum.</title>
        <authorList>
            <consortium name="US DOE Joint Genome Institute (JGI-PGF)"/>
            <person name="Sucgang R."/>
            <person name="Kuo A."/>
            <person name="Tian X."/>
            <person name="Salerno W."/>
            <person name="Parikh A."/>
            <person name="Feasley C.L."/>
            <person name="Dalin E."/>
            <person name="Tu H."/>
            <person name="Huang E."/>
            <person name="Barry K."/>
            <person name="Lindquist E."/>
            <person name="Shapiro H."/>
            <person name="Bruce D."/>
            <person name="Schmutz J."/>
            <person name="Salamov A."/>
            <person name="Fey P."/>
            <person name="Gaudet P."/>
            <person name="Anjard C."/>
            <person name="Babu M.M."/>
            <person name="Basu S."/>
            <person name="Bushmanova Y."/>
            <person name="van der Wel H."/>
            <person name="Katoh-Kurasawa M."/>
            <person name="Dinh C."/>
            <person name="Coutinho P.M."/>
            <person name="Saito T."/>
            <person name="Elias M."/>
            <person name="Schaap P."/>
            <person name="Kay R.R."/>
            <person name="Henrissat B."/>
            <person name="Eichinger L."/>
            <person name="Rivero F."/>
            <person name="Putnam N.H."/>
            <person name="West C.M."/>
            <person name="Loomis W.F."/>
            <person name="Chisholm R.L."/>
            <person name="Shaulsky G."/>
            <person name="Strassmann J.E."/>
            <person name="Queller D.C."/>
            <person name="Kuspa A."/>
            <person name="Grigoriev I.V."/>
        </authorList>
    </citation>
    <scope>NUCLEOTIDE SEQUENCE [LARGE SCALE GENOMIC DNA]</scope>
    <source>
        <strain evidence="12">QSDP1</strain>
    </source>
</reference>
<sequence>SSISAETNNKECALCGFVIDYVKGQLLKNKTETYILDKLEKVCLLVPAPLQPTCRLLVTLYGVPAIKMASSKVNTTVLCELVDLCPTPTPTPTKTVQNVQVGDTKCTICDFVVGEVEKYLSGNATEAQIITFLNKDCKIFGAFGTTCQSLVQAYVPTIINLLENNQSPDTVCAEIKLCTSRLSKKV</sequence>
<organism evidence="11 12">
    <name type="scientific">Dictyostelium purpureum</name>
    <name type="common">Slime mold</name>
    <dbReference type="NCBI Taxonomy" id="5786"/>
    <lineage>
        <taxon>Eukaryota</taxon>
        <taxon>Amoebozoa</taxon>
        <taxon>Evosea</taxon>
        <taxon>Eumycetozoa</taxon>
        <taxon>Dictyostelia</taxon>
        <taxon>Dictyosteliales</taxon>
        <taxon>Dictyosteliaceae</taxon>
        <taxon>Dictyostelium</taxon>
    </lineage>
</organism>
<evidence type="ECO:0000313" key="12">
    <source>
        <dbReference type="Proteomes" id="UP000001064"/>
    </source>
</evidence>
<evidence type="ECO:0000259" key="10">
    <source>
        <dbReference type="PROSITE" id="PS50015"/>
    </source>
</evidence>
<evidence type="ECO:0000313" key="11">
    <source>
        <dbReference type="EMBL" id="EGC39303.1"/>
    </source>
</evidence>
<gene>
    <name evidence="11" type="ORF">DICPUDRAFT_21681</name>
</gene>
<feature type="domain" description="Saposin B-type" evidence="10">
    <location>
        <begin position="8"/>
        <end position="89"/>
    </location>
</feature>
<evidence type="ECO:0000256" key="6">
    <source>
        <dbReference type="ARBA" id="ARBA00023180"/>
    </source>
</evidence>
<dbReference type="GO" id="GO:0016020">
    <property type="term" value="C:membrane"/>
    <property type="evidence" value="ECO:0007669"/>
    <property type="project" value="GOC"/>
</dbReference>
<keyword evidence="2" id="KW-0964">Secreted</keyword>
<evidence type="ECO:0000256" key="9">
    <source>
        <dbReference type="ARBA" id="ARBA00041785"/>
    </source>
</evidence>
<evidence type="ECO:0000256" key="5">
    <source>
        <dbReference type="ARBA" id="ARBA00023157"/>
    </source>
</evidence>
<dbReference type="Proteomes" id="UP000001064">
    <property type="component" value="Unassembled WGS sequence"/>
</dbReference>
<dbReference type="PRINTS" id="PR01797">
    <property type="entry name" value="SAPOSIN"/>
</dbReference>
<feature type="non-terminal residue" evidence="11">
    <location>
        <position position="1"/>
    </location>
</feature>
<dbReference type="PROSITE" id="PS50015">
    <property type="entry name" value="SAP_B"/>
    <property type="match status" value="2"/>
</dbReference>
<dbReference type="InterPro" id="IPR008138">
    <property type="entry name" value="SapB_2"/>
</dbReference>